<sequence>MRKTVCFKGKSKIFYKTEKDEILLMKFLDFVHGGGREEKISGTGKIRADICEILFKHLEKNKIKTHYLNRVSETEFKVKKLKMFKLEIIPRNFAAGTLVKYYPYSLGDKLDPPLVNFYLKSDKDPLLTHELLLSLRLVSAAEFKQLISLARKTNAILSSLLKLKKILLADFKFEAGCDSQGTILIGDEISCDCARMWDINKLTSLDKDVFRYQKGDLMKTYKQLLTKFLS</sequence>
<evidence type="ECO:0000256" key="5">
    <source>
        <dbReference type="ARBA" id="ARBA00022840"/>
    </source>
</evidence>
<proteinExistence type="inferred from homology"/>
<evidence type="ECO:0000259" key="8">
    <source>
        <dbReference type="Pfam" id="PF01259"/>
    </source>
</evidence>
<dbReference type="AlphaFoldDB" id="A0A1F6ARN1"/>
<dbReference type="EMBL" id="MFJR01000003">
    <property type="protein sequence ID" value="OGG27350.1"/>
    <property type="molecule type" value="Genomic_DNA"/>
</dbReference>
<gene>
    <name evidence="7" type="primary">purC</name>
    <name evidence="9" type="ORF">A2960_00085</name>
</gene>
<dbReference type="Pfam" id="PF01259">
    <property type="entry name" value="SAICAR_synt"/>
    <property type="match status" value="1"/>
</dbReference>
<dbReference type="InterPro" id="IPR050089">
    <property type="entry name" value="SAICAR_synthetase"/>
</dbReference>
<evidence type="ECO:0000256" key="1">
    <source>
        <dbReference type="ARBA" id="ARBA00004672"/>
    </source>
</evidence>
<protein>
    <recommendedName>
        <fullName evidence="7">Phosphoribosylaminoimidazole-succinocarboxamide synthase</fullName>
        <ecNumber evidence="7">6.3.2.6</ecNumber>
    </recommendedName>
    <alternativeName>
        <fullName evidence="7">SAICAR synthetase</fullName>
    </alternativeName>
</protein>
<evidence type="ECO:0000313" key="9">
    <source>
        <dbReference type="EMBL" id="OGG27350.1"/>
    </source>
</evidence>
<organism evidence="9 10">
    <name type="scientific">Candidatus Gottesmanbacteria bacterium RIFCSPLOWO2_01_FULL_39_12b</name>
    <dbReference type="NCBI Taxonomy" id="1798388"/>
    <lineage>
        <taxon>Bacteria</taxon>
        <taxon>Candidatus Gottesmaniibacteriota</taxon>
    </lineage>
</organism>
<dbReference type="Gene3D" id="3.30.200.20">
    <property type="entry name" value="Phosphorylase Kinase, domain 1"/>
    <property type="match status" value="1"/>
</dbReference>
<feature type="domain" description="SAICAR synthetase/ADE2 N-terminal" evidence="8">
    <location>
        <begin position="8"/>
        <end position="225"/>
    </location>
</feature>
<evidence type="ECO:0000256" key="3">
    <source>
        <dbReference type="ARBA" id="ARBA00022741"/>
    </source>
</evidence>
<dbReference type="UniPathway" id="UPA00074">
    <property type="reaction ID" value="UER00131"/>
</dbReference>
<dbReference type="InterPro" id="IPR028923">
    <property type="entry name" value="SAICAR_synt/ADE2_N"/>
</dbReference>
<evidence type="ECO:0000256" key="6">
    <source>
        <dbReference type="ARBA" id="ARBA00048475"/>
    </source>
</evidence>
<keyword evidence="3 7" id="KW-0547">Nucleotide-binding</keyword>
<accession>A0A1F6ARN1</accession>
<dbReference type="PANTHER" id="PTHR43599:SF3">
    <property type="entry name" value="SI:DKEY-6E2.2"/>
    <property type="match status" value="1"/>
</dbReference>
<evidence type="ECO:0000256" key="4">
    <source>
        <dbReference type="ARBA" id="ARBA00022755"/>
    </source>
</evidence>
<dbReference type="Proteomes" id="UP000176609">
    <property type="component" value="Unassembled WGS sequence"/>
</dbReference>
<keyword evidence="2 7" id="KW-0436">Ligase</keyword>
<keyword evidence="5 7" id="KW-0067">ATP-binding</keyword>
<dbReference type="SUPFAM" id="SSF56104">
    <property type="entry name" value="SAICAR synthase-like"/>
    <property type="match status" value="1"/>
</dbReference>
<dbReference type="HAMAP" id="MF_00137">
    <property type="entry name" value="SAICAR_synth"/>
    <property type="match status" value="1"/>
</dbReference>
<comment type="catalytic activity">
    <reaction evidence="6 7">
        <text>5-amino-1-(5-phospho-D-ribosyl)imidazole-4-carboxylate + L-aspartate + ATP = (2S)-2-[5-amino-1-(5-phospho-beta-D-ribosyl)imidazole-4-carboxamido]succinate + ADP + phosphate + 2 H(+)</text>
        <dbReference type="Rhea" id="RHEA:22628"/>
        <dbReference type="ChEBI" id="CHEBI:15378"/>
        <dbReference type="ChEBI" id="CHEBI:29991"/>
        <dbReference type="ChEBI" id="CHEBI:30616"/>
        <dbReference type="ChEBI" id="CHEBI:43474"/>
        <dbReference type="ChEBI" id="CHEBI:58443"/>
        <dbReference type="ChEBI" id="CHEBI:77657"/>
        <dbReference type="ChEBI" id="CHEBI:456216"/>
        <dbReference type="EC" id="6.3.2.6"/>
    </reaction>
</comment>
<dbReference type="GO" id="GO:0004639">
    <property type="term" value="F:phosphoribosylaminoimidazolesuccinocarboxamide synthase activity"/>
    <property type="evidence" value="ECO:0007669"/>
    <property type="project" value="UniProtKB-UniRule"/>
</dbReference>
<reference evidence="9 10" key="1">
    <citation type="journal article" date="2016" name="Nat. Commun.">
        <title>Thousands of microbial genomes shed light on interconnected biogeochemical processes in an aquifer system.</title>
        <authorList>
            <person name="Anantharaman K."/>
            <person name="Brown C.T."/>
            <person name="Hug L.A."/>
            <person name="Sharon I."/>
            <person name="Castelle C.J."/>
            <person name="Probst A.J."/>
            <person name="Thomas B.C."/>
            <person name="Singh A."/>
            <person name="Wilkins M.J."/>
            <person name="Karaoz U."/>
            <person name="Brodie E.L."/>
            <person name="Williams K.H."/>
            <person name="Hubbard S.S."/>
            <person name="Banfield J.F."/>
        </authorList>
    </citation>
    <scope>NUCLEOTIDE SEQUENCE [LARGE SCALE GENOMIC DNA]</scope>
</reference>
<comment type="pathway">
    <text evidence="1 7">Purine metabolism; IMP biosynthesis via de novo pathway; 5-amino-1-(5-phospho-D-ribosyl)imidazole-4-carboxamide from 5-amino-1-(5-phospho-D-ribosyl)imidazole-4-carboxylate: step 1/2.</text>
</comment>
<keyword evidence="4 7" id="KW-0658">Purine biosynthesis</keyword>
<comment type="caution">
    <text evidence="9">The sequence shown here is derived from an EMBL/GenBank/DDBJ whole genome shotgun (WGS) entry which is preliminary data.</text>
</comment>
<evidence type="ECO:0000313" key="10">
    <source>
        <dbReference type="Proteomes" id="UP000176609"/>
    </source>
</evidence>
<dbReference type="GO" id="GO:0006189">
    <property type="term" value="P:'de novo' IMP biosynthetic process"/>
    <property type="evidence" value="ECO:0007669"/>
    <property type="project" value="UniProtKB-UniRule"/>
</dbReference>
<evidence type="ECO:0000256" key="7">
    <source>
        <dbReference type="HAMAP-Rule" id="MF_00137"/>
    </source>
</evidence>
<dbReference type="GO" id="GO:0005524">
    <property type="term" value="F:ATP binding"/>
    <property type="evidence" value="ECO:0007669"/>
    <property type="project" value="UniProtKB-KW"/>
</dbReference>
<name>A0A1F6ARN1_9BACT</name>
<dbReference type="PANTHER" id="PTHR43599">
    <property type="entry name" value="MULTIFUNCTIONAL PROTEIN ADE2"/>
    <property type="match status" value="1"/>
</dbReference>
<dbReference type="Gene3D" id="3.30.470.20">
    <property type="entry name" value="ATP-grasp fold, B domain"/>
    <property type="match status" value="1"/>
</dbReference>
<dbReference type="EC" id="6.3.2.6" evidence="7"/>
<evidence type="ECO:0000256" key="2">
    <source>
        <dbReference type="ARBA" id="ARBA00022598"/>
    </source>
</evidence>
<comment type="similarity">
    <text evidence="7">Belongs to the SAICAR synthetase family.</text>
</comment>